<dbReference type="PANTHER" id="PTHR46828">
    <property type="entry name" value="ENDO-1,4-BETA-XYLANASE A-RELATED"/>
    <property type="match status" value="1"/>
</dbReference>
<feature type="signal peptide" evidence="12">
    <location>
        <begin position="1"/>
        <end position="19"/>
    </location>
</feature>
<evidence type="ECO:0000259" key="13">
    <source>
        <dbReference type="PROSITE" id="PS51761"/>
    </source>
</evidence>
<feature type="active site" description="Proton donor" evidence="10">
    <location>
        <position position="205"/>
    </location>
</feature>
<feature type="chain" id="PRO_5015535665" description="Endo-1,4-beta-xylanase" evidence="12">
    <location>
        <begin position="20"/>
        <end position="221"/>
    </location>
</feature>
<dbReference type="EMBL" id="KZ678138">
    <property type="protein sequence ID" value="PSN64716.1"/>
    <property type="molecule type" value="Genomic_DNA"/>
</dbReference>
<evidence type="ECO:0000256" key="2">
    <source>
        <dbReference type="ARBA" id="ARBA00004851"/>
    </source>
</evidence>
<dbReference type="InterPro" id="IPR033123">
    <property type="entry name" value="GH11_dom"/>
</dbReference>
<protein>
    <recommendedName>
        <fullName evidence="4 10">Endo-1,4-beta-xylanase</fullName>
        <ecNumber evidence="4 10">3.2.1.8</ecNumber>
    </recommendedName>
</protein>
<evidence type="ECO:0000256" key="11">
    <source>
        <dbReference type="RuleBase" id="RU362015"/>
    </source>
</evidence>
<dbReference type="EC" id="3.2.1.8" evidence="4 10"/>
<comment type="catalytic activity">
    <reaction evidence="1 10 11">
        <text>Endohydrolysis of (1-&gt;4)-beta-D-xylosidic linkages in xylans.</text>
        <dbReference type="EC" id="3.2.1.8"/>
    </reaction>
</comment>
<accession>A0A2T2NHH3</accession>
<dbReference type="PANTHER" id="PTHR46828:SF3">
    <property type="entry name" value="ENDO-1,4-BETA-XYLANASE"/>
    <property type="match status" value="1"/>
</dbReference>
<reference evidence="14 15" key="1">
    <citation type="journal article" date="2018" name="Front. Microbiol.">
        <title>Genome-Wide Analysis of Corynespora cassiicola Leaf Fall Disease Putative Effectors.</title>
        <authorList>
            <person name="Lopez D."/>
            <person name="Ribeiro S."/>
            <person name="Label P."/>
            <person name="Fumanal B."/>
            <person name="Venisse J.S."/>
            <person name="Kohler A."/>
            <person name="de Oliveira R.R."/>
            <person name="Labutti K."/>
            <person name="Lipzen A."/>
            <person name="Lail K."/>
            <person name="Bauer D."/>
            <person name="Ohm R.A."/>
            <person name="Barry K.W."/>
            <person name="Spatafora J."/>
            <person name="Grigoriev I.V."/>
            <person name="Martin F.M."/>
            <person name="Pujade-Renaud V."/>
        </authorList>
    </citation>
    <scope>NUCLEOTIDE SEQUENCE [LARGE SCALE GENOMIC DNA]</scope>
    <source>
        <strain evidence="14 15">Philippines</strain>
    </source>
</reference>
<evidence type="ECO:0000256" key="12">
    <source>
        <dbReference type="SAM" id="SignalP"/>
    </source>
</evidence>
<dbReference type="UniPathway" id="UPA00114"/>
<dbReference type="FunFam" id="2.60.120.180:FF:000001">
    <property type="entry name" value="Endo-1,4-beta-xylanase"/>
    <property type="match status" value="1"/>
</dbReference>
<evidence type="ECO:0000256" key="5">
    <source>
        <dbReference type="ARBA" id="ARBA00022651"/>
    </source>
</evidence>
<dbReference type="OrthoDB" id="2115822at2759"/>
<gene>
    <name evidence="14" type="ORF">BS50DRAFT_636855</name>
</gene>
<keyword evidence="12" id="KW-0732">Signal</keyword>
<evidence type="ECO:0000313" key="14">
    <source>
        <dbReference type="EMBL" id="PSN64716.1"/>
    </source>
</evidence>
<comment type="similarity">
    <text evidence="3 10 11">Belongs to the glycosyl hydrolase 11 (cellulase G) family.</text>
</comment>
<dbReference type="GO" id="GO:0045493">
    <property type="term" value="P:xylan catabolic process"/>
    <property type="evidence" value="ECO:0007669"/>
    <property type="project" value="UniProtKB-UniRule"/>
</dbReference>
<name>A0A2T2NHH3_CORCC</name>
<evidence type="ECO:0000256" key="9">
    <source>
        <dbReference type="ARBA" id="ARBA00023326"/>
    </source>
</evidence>
<dbReference type="GO" id="GO:0031176">
    <property type="term" value="F:endo-1,4-beta-xylanase activity"/>
    <property type="evidence" value="ECO:0007669"/>
    <property type="project" value="UniProtKB-UniRule"/>
</dbReference>
<keyword evidence="5 10" id="KW-0858">Xylan degradation</keyword>
<dbReference type="InterPro" id="IPR018208">
    <property type="entry name" value="GH11_AS_1"/>
</dbReference>
<dbReference type="PROSITE" id="PS51761">
    <property type="entry name" value="GH11_3"/>
    <property type="match status" value="1"/>
</dbReference>
<evidence type="ECO:0000256" key="10">
    <source>
        <dbReference type="PROSITE-ProRule" id="PRU01097"/>
    </source>
</evidence>
<dbReference type="InterPro" id="IPR013319">
    <property type="entry name" value="GH11/12"/>
</dbReference>
<keyword evidence="8 10" id="KW-0326">Glycosidase</keyword>
<comment type="pathway">
    <text evidence="2 10 11">Glycan degradation; xylan degradation.</text>
</comment>
<dbReference type="Gene3D" id="2.60.120.180">
    <property type="match status" value="1"/>
</dbReference>
<dbReference type="SUPFAM" id="SSF49899">
    <property type="entry name" value="Concanavalin A-like lectins/glucanases"/>
    <property type="match status" value="1"/>
</dbReference>
<dbReference type="Proteomes" id="UP000240883">
    <property type="component" value="Unassembled WGS sequence"/>
</dbReference>
<proteinExistence type="inferred from homology"/>
<evidence type="ECO:0000256" key="4">
    <source>
        <dbReference type="ARBA" id="ARBA00012590"/>
    </source>
</evidence>
<dbReference type="AlphaFoldDB" id="A0A2T2NHH3"/>
<evidence type="ECO:0000256" key="8">
    <source>
        <dbReference type="ARBA" id="ARBA00023295"/>
    </source>
</evidence>
<evidence type="ECO:0000256" key="7">
    <source>
        <dbReference type="ARBA" id="ARBA00023277"/>
    </source>
</evidence>
<dbReference type="InterPro" id="IPR013320">
    <property type="entry name" value="ConA-like_dom_sf"/>
</dbReference>
<dbReference type="Pfam" id="PF00457">
    <property type="entry name" value="Glyco_hydro_11"/>
    <property type="match status" value="1"/>
</dbReference>
<keyword evidence="9 10" id="KW-0624">Polysaccharide degradation</keyword>
<keyword evidence="7 10" id="KW-0119">Carbohydrate metabolism</keyword>
<evidence type="ECO:0000256" key="6">
    <source>
        <dbReference type="ARBA" id="ARBA00022801"/>
    </source>
</evidence>
<evidence type="ECO:0000256" key="3">
    <source>
        <dbReference type="ARBA" id="ARBA00007792"/>
    </source>
</evidence>
<dbReference type="InterPro" id="IPR001137">
    <property type="entry name" value="Glyco_hydro_11"/>
</dbReference>
<feature type="active site" description="Nucleophile" evidence="10">
    <location>
        <position position="114"/>
    </location>
</feature>
<sequence>MVSFTTLLAACAAISGAAASPALTTRQNITPNQEGTHNGYFFSWWSDGQSPVTYTNGNGGSYSVQWNAGGNLVGGKGWNPGTDRSITYSANWQPTNNGNSYLTIYGWTRNPLVEYYVVEAHGEYNPGSAAQSRGSIQHAGSTYRLYESTRTNAPSIDGTRTFQQYWAIRDQHRTSGTVDMGVIFDAWAAAGMSLGSHYYQIVATEAYNSAGRSTVTISTPP</sequence>
<keyword evidence="6 10" id="KW-0378">Hydrolase</keyword>
<feature type="domain" description="GH11" evidence="13">
    <location>
        <begin position="28"/>
        <end position="218"/>
    </location>
</feature>
<evidence type="ECO:0000256" key="1">
    <source>
        <dbReference type="ARBA" id="ARBA00000681"/>
    </source>
</evidence>
<evidence type="ECO:0000313" key="15">
    <source>
        <dbReference type="Proteomes" id="UP000240883"/>
    </source>
</evidence>
<organism evidence="14 15">
    <name type="scientific">Corynespora cassiicola Philippines</name>
    <dbReference type="NCBI Taxonomy" id="1448308"/>
    <lineage>
        <taxon>Eukaryota</taxon>
        <taxon>Fungi</taxon>
        <taxon>Dikarya</taxon>
        <taxon>Ascomycota</taxon>
        <taxon>Pezizomycotina</taxon>
        <taxon>Dothideomycetes</taxon>
        <taxon>Pleosporomycetidae</taxon>
        <taxon>Pleosporales</taxon>
        <taxon>Corynesporascaceae</taxon>
        <taxon>Corynespora</taxon>
    </lineage>
</organism>
<dbReference type="PROSITE" id="PS00776">
    <property type="entry name" value="GH11_1"/>
    <property type="match status" value="1"/>
</dbReference>
<keyword evidence="15" id="KW-1185">Reference proteome</keyword>
<dbReference type="PRINTS" id="PR00911">
    <property type="entry name" value="GLHYDRLASE11"/>
</dbReference>